<dbReference type="EMBL" id="FQVY01000005">
    <property type="protein sequence ID" value="SHG56754.1"/>
    <property type="molecule type" value="Genomic_DNA"/>
</dbReference>
<comment type="catalytic activity">
    <reaction evidence="15">
        <text>phosphoenolpyruvate + UDP-N-acetyl-alpha-D-glucosamine = UDP-N-acetyl-3-O-(1-carboxyvinyl)-alpha-D-glucosamine + phosphate</text>
        <dbReference type="Rhea" id="RHEA:18681"/>
        <dbReference type="ChEBI" id="CHEBI:43474"/>
        <dbReference type="ChEBI" id="CHEBI:57705"/>
        <dbReference type="ChEBI" id="CHEBI:58702"/>
        <dbReference type="ChEBI" id="CHEBI:68483"/>
        <dbReference type="EC" id="2.5.1.7"/>
    </reaction>
</comment>
<evidence type="ECO:0000256" key="10">
    <source>
        <dbReference type="ARBA" id="ARBA00038367"/>
    </source>
</evidence>
<name>A0AAQ1MFE5_9FIRM</name>
<proteinExistence type="inferred from homology"/>
<protein>
    <recommendedName>
        <fullName evidence="12">UDP-N-acetylglucosamine 1-carboxyvinyltransferase</fullName>
        <ecNumber evidence="11">2.5.1.7</ecNumber>
    </recommendedName>
    <alternativeName>
        <fullName evidence="13">Enoylpyruvate transferase</fullName>
    </alternativeName>
    <alternativeName>
        <fullName evidence="14">UDP-N-acetylglucosamine enolpyruvyl transferase</fullName>
    </alternativeName>
</protein>
<evidence type="ECO:0000256" key="14">
    <source>
        <dbReference type="ARBA" id="ARBA00042842"/>
    </source>
</evidence>
<dbReference type="InterPro" id="IPR001986">
    <property type="entry name" value="Enolpyruvate_Tfrase_dom"/>
</dbReference>
<dbReference type="PANTHER" id="PTHR43783:SF1">
    <property type="entry name" value="UDP-N-ACETYLGLUCOSAMINE 1-CARBOXYVINYLTRANSFERASE"/>
    <property type="match status" value="1"/>
</dbReference>
<evidence type="ECO:0000313" key="19">
    <source>
        <dbReference type="Proteomes" id="UP000184089"/>
    </source>
</evidence>
<evidence type="ECO:0000256" key="3">
    <source>
        <dbReference type="ARBA" id="ARBA00022490"/>
    </source>
</evidence>
<dbReference type="CDD" id="cd01555">
    <property type="entry name" value="UdpNAET"/>
    <property type="match status" value="1"/>
</dbReference>
<evidence type="ECO:0000256" key="9">
    <source>
        <dbReference type="ARBA" id="ARBA00023316"/>
    </source>
</evidence>
<evidence type="ECO:0000256" key="13">
    <source>
        <dbReference type="ARBA" id="ARBA00042443"/>
    </source>
</evidence>
<evidence type="ECO:0000256" key="15">
    <source>
        <dbReference type="ARBA" id="ARBA00047527"/>
    </source>
</evidence>
<comment type="caution">
    <text evidence="18">The sequence shown here is derived from an EMBL/GenBank/DDBJ whole genome shotgun (WGS) entry which is preliminary data.</text>
</comment>
<keyword evidence="7" id="KW-0573">Peptidoglycan synthesis</keyword>
<evidence type="ECO:0000256" key="11">
    <source>
        <dbReference type="ARBA" id="ARBA00039108"/>
    </source>
</evidence>
<dbReference type="GO" id="GO:0008360">
    <property type="term" value="P:regulation of cell shape"/>
    <property type="evidence" value="ECO:0007669"/>
    <property type="project" value="UniProtKB-KW"/>
</dbReference>
<dbReference type="InterPro" id="IPR013792">
    <property type="entry name" value="RNA3'P_cycl/enolpyr_Trfase_a/b"/>
</dbReference>
<reference evidence="19" key="1">
    <citation type="submission" date="2016-11" db="EMBL/GenBank/DDBJ databases">
        <authorList>
            <person name="Jaros S."/>
            <person name="Januszkiewicz K."/>
            <person name="Wedrychowicz H."/>
        </authorList>
    </citation>
    <scope>NUCLEOTIDE SEQUENCE [LARGE SCALE GENOMIC DNA]</scope>
    <source>
        <strain evidence="19">DSM 4029</strain>
    </source>
</reference>
<dbReference type="Pfam" id="PF00275">
    <property type="entry name" value="EPSP_synthase"/>
    <property type="match status" value="1"/>
</dbReference>
<feature type="domain" description="Enolpyruvate transferase" evidence="16">
    <location>
        <begin position="7"/>
        <end position="401"/>
    </location>
</feature>
<dbReference type="GO" id="GO:0005737">
    <property type="term" value="C:cytoplasm"/>
    <property type="evidence" value="ECO:0007669"/>
    <property type="project" value="UniProtKB-SubCell"/>
</dbReference>
<evidence type="ECO:0000256" key="4">
    <source>
        <dbReference type="ARBA" id="ARBA00022618"/>
    </source>
</evidence>
<reference evidence="18" key="2">
    <citation type="submission" date="2016-11" db="EMBL/GenBank/DDBJ databases">
        <authorList>
            <person name="Varghese N."/>
            <person name="Submissions S."/>
        </authorList>
    </citation>
    <scope>NUCLEOTIDE SEQUENCE</scope>
    <source>
        <strain evidence="18">DSM 4029</strain>
    </source>
</reference>
<keyword evidence="6" id="KW-0133">Cell shape</keyword>
<dbReference type="Proteomes" id="UP000474718">
    <property type="component" value="Unassembled WGS sequence"/>
</dbReference>
<dbReference type="InterPro" id="IPR005750">
    <property type="entry name" value="UDP_GlcNAc_COvinyl_MurA"/>
</dbReference>
<evidence type="ECO:0000259" key="16">
    <source>
        <dbReference type="Pfam" id="PF00275"/>
    </source>
</evidence>
<dbReference type="PANTHER" id="PTHR43783">
    <property type="entry name" value="UDP-N-ACETYLGLUCOSAMINE 1-CARBOXYVINYLTRANSFERASE"/>
    <property type="match status" value="1"/>
</dbReference>
<organism evidence="18 19">
    <name type="scientific">Bittarella massiliensis</name>
    <name type="common">ex Durand et al. 2017</name>
    <dbReference type="NCBI Taxonomy" id="1720313"/>
    <lineage>
        <taxon>Bacteria</taxon>
        <taxon>Bacillati</taxon>
        <taxon>Bacillota</taxon>
        <taxon>Clostridia</taxon>
        <taxon>Eubacteriales</taxon>
        <taxon>Oscillospiraceae</taxon>
        <taxon>Bittarella (ex Durand et al. 2017)</taxon>
    </lineage>
</organism>
<dbReference type="GO" id="GO:0009252">
    <property type="term" value="P:peptidoglycan biosynthetic process"/>
    <property type="evidence" value="ECO:0007669"/>
    <property type="project" value="UniProtKB-KW"/>
</dbReference>
<evidence type="ECO:0000256" key="7">
    <source>
        <dbReference type="ARBA" id="ARBA00022984"/>
    </source>
</evidence>
<dbReference type="AlphaFoldDB" id="A0AAQ1MFE5"/>
<evidence type="ECO:0000256" key="8">
    <source>
        <dbReference type="ARBA" id="ARBA00023306"/>
    </source>
</evidence>
<dbReference type="Gene3D" id="3.65.10.10">
    <property type="entry name" value="Enolpyruvate transferase domain"/>
    <property type="match status" value="2"/>
</dbReference>
<evidence type="ECO:0000313" key="17">
    <source>
        <dbReference type="EMBL" id="MZL69245.1"/>
    </source>
</evidence>
<evidence type="ECO:0000256" key="6">
    <source>
        <dbReference type="ARBA" id="ARBA00022960"/>
    </source>
</evidence>
<sequence>MAMYRLEGGRPLRGELAVQGSKNSCLPILAAALLVGGKVVLHRCPDLADTRSMAAILEYLGCRVLRSGEEWEVDTSCAFYRPLPAALTHSLRSSSIFMGALLGRFGRVKAAYPGGCDLGRRPLDYHLSGFERLGAVCRANGSIEIEGPRLTGAVIELPFPSVGATQNLLLAAVAAQGETVLRGAAREPEVVDLIQFLTACGAQIAGMGTGELKIQGGRPLHGCEYTVMVDRIAAATYLCMGALCGGEIALTNTTPMTLYNILPLFQKMGCELALRYDRVGLRSTGKLRGLGGLVTAPHPGLPTDIQPLLTAVLAAAQGETEMRETVFENRFAYLPQLRKLGAEVELKSPRLARIPGGSRYTGGRAEAVDLRGGAALCIAALRAGQSEIGGIEHILRGYEQLDRAVQALGGRMEKV</sequence>
<dbReference type="GO" id="GO:0071555">
    <property type="term" value="P:cell wall organization"/>
    <property type="evidence" value="ECO:0007669"/>
    <property type="project" value="UniProtKB-KW"/>
</dbReference>
<evidence type="ECO:0000256" key="1">
    <source>
        <dbReference type="ARBA" id="ARBA00004496"/>
    </source>
</evidence>
<dbReference type="InterPro" id="IPR050068">
    <property type="entry name" value="MurA_subfamily"/>
</dbReference>
<comment type="pathway">
    <text evidence="2">Cell wall biogenesis; peptidoglycan biosynthesis.</text>
</comment>
<comment type="similarity">
    <text evidence="10">Belongs to the EPSP synthase family. MurA subfamily.</text>
</comment>
<evidence type="ECO:0000256" key="2">
    <source>
        <dbReference type="ARBA" id="ARBA00004752"/>
    </source>
</evidence>
<keyword evidence="20" id="KW-1185">Reference proteome</keyword>
<dbReference type="EC" id="2.5.1.7" evidence="11"/>
<dbReference type="Proteomes" id="UP000184089">
    <property type="component" value="Unassembled WGS sequence"/>
</dbReference>
<keyword evidence="3" id="KW-0963">Cytoplasm</keyword>
<keyword evidence="4" id="KW-0132">Cell division</keyword>
<evidence type="ECO:0000313" key="20">
    <source>
        <dbReference type="Proteomes" id="UP000474718"/>
    </source>
</evidence>
<keyword evidence="8" id="KW-0131">Cell cycle</keyword>
<dbReference type="NCBIfam" id="NF006873">
    <property type="entry name" value="PRK09369.1"/>
    <property type="match status" value="1"/>
</dbReference>
<reference evidence="17 20" key="3">
    <citation type="journal article" date="2019" name="Nat. Med.">
        <title>A library of human gut bacterial isolates paired with longitudinal multiomics data enables mechanistic microbiome research.</title>
        <authorList>
            <person name="Poyet M."/>
            <person name="Groussin M."/>
            <person name="Gibbons S.M."/>
            <person name="Avila-Pacheco J."/>
            <person name="Jiang X."/>
            <person name="Kearney S.M."/>
            <person name="Perrotta A.R."/>
            <person name="Berdy B."/>
            <person name="Zhao S."/>
            <person name="Lieberman T.D."/>
            <person name="Swanson P.K."/>
            <person name="Smith M."/>
            <person name="Roesemann S."/>
            <person name="Alexander J.E."/>
            <person name="Rich S.A."/>
            <person name="Livny J."/>
            <person name="Vlamakis H."/>
            <person name="Clish C."/>
            <person name="Bullock K."/>
            <person name="Deik A."/>
            <person name="Scott J."/>
            <person name="Pierce K.A."/>
            <person name="Xavier R.J."/>
            <person name="Alm E.J."/>
        </authorList>
    </citation>
    <scope>NUCLEOTIDE SEQUENCE [LARGE SCALE GENOMIC DNA]</scope>
    <source>
        <strain evidence="17 20">BIOML-A2</strain>
    </source>
</reference>
<comment type="subcellular location">
    <subcellularLocation>
        <location evidence="1">Cytoplasm</location>
    </subcellularLocation>
</comment>
<evidence type="ECO:0000256" key="5">
    <source>
        <dbReference type="ARBA" id="ARBA00022679"/>
    </source>
</evidence>
<dbReference type="GO" id="GO:0051301">
    <property type="term" value="P:cell division"/>
    <property type="evidence" value="ECO:0007669"/>
    <property type="project" value="UniProtKB-KW"/>
</dbReference>
<dbReference type="GO" id="GO:0019277">
    <property type="term" value="P:UDP-N-acetylgalactosamine biosynthetic process"/>
    <property type="evidence" value="ECO:0007669"/>
    <property type="project" value="InterPro"/>
</dbReference>
<dbReference type="GO" id="GO:0008760">
    <property type="term" value="F:UDP-N-acetylglucosamine 1-carboxyvinyltransferase activity"/>
    <property type="evidence" value="ECO:0007669"/>
    <property type="project" value="UniProtKB-EC"/>
</dbReference>
<keyword evidence="9" id="KW-0961">Cell wall biogenesis/degradation</keyword>
<gene>
    <name evidence="17" type="ORF">GT747_05615</name>
    <name evidence="18" type="ORF">SAMN05444424_2716</name>
</gene>
<dbReference type="EMBL" id="WWVX01000003">
    <property type="protein sequence ID" value="MZL69245.1"/>
    <property type="molecule type" value="Genomic_DNA"/>
</dbReference>
<evidence type="ECO:0000256" key="12">
    <source>
        <dbReference type="ARBA" id="ARBA00039754"/>
    </source>
</evidence>
<evidence type="ECO:0000313" key="18">
    <source>
        <dbReference type="EMBL" id="SHG56754.1"/>
    </source>
</evidence>
<dbReference type="InterPro" id="IPR036968">
    <property type="entry name" value="Enolpyruvate_Tfrase_sf"/>
</dbReference>
<dbReference type="SUPFAM" id="SSF55205">
    <property type="entry name" value="EPT/RTPC-like"/>
    <property type="match status" value="1"/>
</dbReference>
<accession>A0AAQ1MFE5</accession>
<keyword evidence="5 17" id="KW-0808">Transferase</keyword>